<evidence type="ECO:0000313" key="11">
    <source>
        <dbReference type="EMBL" id="OGG96899.1"/>
    </source>
</evidence>
<evidence type="ECO:0000256" key="3">
    <source>
        <dbReference type="ARBA" id="ARBA00022605"/>
    </source>
</evidence>
<evidence type="ECO:0000256" key="2">
    <source>
        <dbReference type="ARBA" id="ARBA00022571"/>
    </source>
</evidence>
<dbReference type="PANTHER" id="PTHR23342">
    <property type="entry name" value="N-ACETYLGLUTAMATE SYNTHASE"/>
    <property type="match status" value="1"/>
</dbReference>
<comment type="subcellular location">
    <subcellularLocation>
        <location evidence="9">Cytoplasm</location>
    </subcellularLocation>
</comment>
<dbReference type="FunFam" id="3.40.1160.10:FF:000004">
    <property type="entry name" value="Acetylglutamate kinase"/>
    <property type="match status" value="1"/>
</dbReference>
<keyword evidence="5 9" id="KW-0547">Nucleotide-binding</keyword>
<evidence type="ECO:0000259" key="10">
    <source>
        <dbReference type="Pfam" id="PF00696"/>
    </source>
</evidence>
<dbReference type="Gene3D" id="3.40.1160.10">
    <property type="entry name" value="Acetylglutamate kinase-like"/>
    <property type="match status" value="1"/>
</dbReference>
<dbReference type="EMBL" id="MFNE01000007">
    <property type="protein sequence ID" value="OGG96899.1"/>
    <property type="molecule type" value="Genomic_DNA"/>
</dbReference>
<evidence type="ECO:0000256" key="8">
    <source>
        <dbReference type="ARBA" id="ARBA00048141"/>
    </source>
</evidence>
<dbReference type="STRING" id="1817772.A2527_00010"/>
<keyword evidence="6 9" id="KW-0418">Kinase</keyword>
<dbReference type="InterPro" id="IPR004662">
    <property type="entry name" value="AcgluKinase_fam"/>
</dbReference>
<feature type="binding site" evidence="9">
    <location>
        <position position="190"/>
    </location>
    <ligand>
        <name>substrate</name>
    </ligand>
</feature>
<dbReference type="InterPro" id="IPR036393">
    <property type="entry name" value="AceGlu_kinase-like_sf"/>
</dbReference>
<comment type="caution">
    <text evidence="11">The sequence shown here is derived from an EMBL/GenBank/DDBJ whole genome shotgun (WGS) entry which is preliminary data.</text>
</comment>
<name>A0A1F6GFM7_9PROT</name>
<dbReference type="EC" id="2.7.2.8" evidence="9"/>
<keyword evidence="2 9" id="KW-0055">Arginine biosynthesis</keyword>
<dbReference type="GO" id="GO:0005524">
    <property type="term" value="F:ATP binding"/>
    <property type="evidence" value="ECO:0007669"/>
    <property type="project" value="UniProtKB-UniRule"/>
</dbReference>
<evidence type="ECO:0000256" key="4">
    <source>
        <dbReference type="ARBA" id="ARBA00022679"/>
    </source>
</evidence>
<evidence type="ECO:0000313" key="12">
    <source>
        <dbReference type="Proteomes" id="UP000178449"/>
    </source>
</evidence>
<comment type="catalytic activity">
    <reaction evidence="8 9">
        <text>N-acetyl-L-glutamate + ATP = N-acetyl-L-glutamyl 5-phosphate + ADP</text>
        <dbReference type="Rhea" id="RHEA:14629"/>
        <dbReference type="ChEBI" id="CHEBI:30616"/>
        <dbReference type="ChEBI" id="CHEBI:44337"/>
        <dbReference type="ChEBI" id="CHEBI:57936"/>
        <dbReference type="ChEBI" id="CHEBI:456216"/>
        <dbReference type="EC" id="2.7.2.8"/>
    </reaction>
</comment>
<comment type="function">
    <text evidence="9">Catalyzes the ATP-dependent phosphorylation of N-acetyl-L-glutamate.</text>
</comment>
<dbReference type="GO" id="GO:0042450">
    <property type="term" value="P:L-arginine biosynthetic process via ornithine"/>
    <property type="evidence" value="ECO:0007669"/>
    <property type="project" value="UniProtKB-UniRule"/>
</dbReference>
<dbReference type="CDD" id="cd04250">
    <property type="entry name" value="AAK_NAGK-C"/>
    <property type="match status" value="1"/>
</dbReference>
<dbReference type="HAMAP" id="MF_00082">
    <property type="entry name" value="ArgB"/>
    <property type="match status" value="1"/>
</dbReference>
<keyword evidence="3 9" id="KW-0028">Amino-acid biosynthesis</keyword>
<gene>
    <name evidence="9" type="primary">argB</name>
    <name evidence="11" type="ORF">A2527_00010</name>
</gene>
<dbReference type="GO" id="GO:0003991">
    <property type="term" value="F:acetylglutamate kinase activity"/>
    <property type="evidence" value="ECO:0007669"/>
    <property type="project" value="UniProtKB-UniRule"/>
</dbReference>
<evidence type="ECO:0000256" key="6">
    <source>
        <dbReference type="ARBA" id="ARBA00022777"/>
    </source>
</evidence>
<sequence>MEFLKPLPPDQDPHTRRALLREALAYIQGFTGRIVVIKYGGAAMVQDEFKKTFSDDVTLLKSLGMRPVIVHGGGPEVSRVAKTHGLVPRFVDGLRVTDIEDLKISEMVLSGAVNKEIVSGLNTAGALAVGISGKDGRMIEAKKLEHTTHDLGYVGEIKRVNPDLILALLDKGYIPVISPIGSGDDHQTYNINADTAASHIAAALRAQKVIFLTDVKGIMMEKQVISQLSGSEAKGLIESGVIQGGMKPKVEGMLNALEAGVESAHIISGMDHHALISELFTNRGTGTMIIRD</sequence>
<organism evidence="11 12">
    <name type="scientific">Candidatus Lambdaproteobacteria bacterium RIFOXYD2_FULL_50_16</name>
    <dbReference type="NCBI Taxonomy" id="1817772"/>
    <lineage>
        <taxon>Bacteria</taxon>
        <taxon>Pseudomonadati</taxon>
        <taxon>Pseudomonadota</taxon>
        <taxon>Candidatus Lambdaproteobacteria</taxon>
    </lineage>
</organism>
<comment type="similarity">
    <text evidence="9">Belongs to the acetylglutamate kinase family. ArgB subfamily.</text>
</comment>
<feature type="domain" description="Aspartate/glutamate/uridylate kinase" evidence="10">
    <location>
        <begin position="34"/>
        <end position="268"/>
    </location>
</feature>
<keyword evidence="7 9" id="KW-0067">ATP-binding</keyword>
<reference evidence="11 12" key="1">
    <citation type="journal article" date="2016" name="Nat. Commun.">
        <title>Thousands of microbial genomes shed light on interconnected biogeochemical processes in an aquifer system.</title>
        <authorList>
            <person name="Anantharaman K."/>
            <person name="Brown C.T."/>
            <person name="Hug L.A."/>
            <person name="Sharon I."/>
            <person name="Castelle C.J."/>
            <person name="Probst A.J."/>
            <person name="Thomas B.C."/>
            <person name="Singh A."/>
            <person name="Wilkins M.J."/>
            <person name="Karaoz U."/>
            <person name="Brodie E.L."/>
            <person name="Williams K.H."/>
            <person name="Hubbard S.S."/>
            <person name="Banfield J.F."/>
        </authorList>
    </citation>
    <scope>NUCLEOTIDE SEQUENCE [LARGE SCALE GENOMIC DNA]</scope>
</reference>
<dbReference type="PIRSF" id="PIRSF000728">
    <property type="entry name" value="NAGK"/>
    <property type="match status" value="1"/>
</dbReference>
<dbReference type="Proteomes" id="UP000178449">
    <property type="component" value="Unassembled WGS sequence"/>
</dbReference>
<dbReference type="InterPro" id="IPR037528">
    <property type="entry name" value="ArgB"/>
</dbReference>
<dbReference type="SUPFAM" id="SSF53633">
    <property type="entry name" value="Carbamate kinase-like"/>
    <property type="match status" value="1"/>
</dbReference>
<dbReference type="PANTHER" id="PTHR23342:SF0">
    <property type="entry name" value="N-ACETYLGLUTAMATE SYNTHASE, MITOCHONDRIAL"/>
    <property type="match status" value="1"/>
</dbReference>
<dbReference type="AlphaFoldDB" id="A0A1F6GFM7"/>
<dbReference type="Pfam" id="PF00696">
    <property type="entry name" value="AA_kinase"/>
    <property type="match status" value="1"/>
</dbReference>
<dbReference type="UniPathway" id="UPA00068">
    <property type="reaction ID" value="UER00107"/>
</dbReference>
<evidence type="ECO:0000256" key="9">
    <source>
        <dbReference type="HAMAP-Rule" id="MF_00082"/>
    </source>
</evidence>
<protein>
    <recommendedName>
        <fullName evidence="9">Acetylglutamate kinase</fullName>
        <ecNumber evidence="9">2.7.2.8</ecNumber>
    </recommendedName>
    <alternativeName>
        <fullName evidence="9">N-acetyl-L-glutamate 5-phosphotransferase</fullName>
    </alternativeName>
    <alternativeName>
        <fullName evidence="9">NAG kinase</fullName>
        <shortName evidence="9">NAGK</shortName>
    </alternativeName>
</protein>
<feature type="site" description="Transition state stabilizer" evidence="9">
    <location>
        <position position="249"/>
    </location>
</feature>
<dbReference type="GO" id="GO:0005737">
    <property type="term" value="C:cytoplasm"/>
    <property type="evidence" value="ECO:0007669"/>
    <property type="project" value="UniProtKB-SubCell"/>
</dbReference>
<comment type="pathway">
    <text evidence="1 9">Amino-acid biosynthesis; L-arginine biosynthesis; N(2)-acetyl-L-ornithine from L-glutamate: step 2/4.</text>
</comment>
<accession>A0A1F6GFM7</accession>
<dbReference type="NCBIfam" id="TIGR00761">
    <property type="entry name" value="argB"/>
    <property type="match status" value="1"/>
</dbReference>
<proteinExistence type="inferred from homology"/>
<keyword evidence="9" id="KW-0963">Cytoplasm</keyword>
<dbReference type="InterPro" id="IPR001048">
    <property type="entry name" value="Asp/Glu/Uridylate_kinase"/>
</dbReference>
<feature type="binding site" evidence="9">
    <location>
        <position position="95"/>
    </location>
    <ligand>
        <name>substrate</name>
    </ligand>
</feature>
<dbReference type="InterPro" id="IPR041727">
    <property type="entry name" value="NAGK-C"/>
</dbReference>
<evidence type="ECO:0000256" key="7">
    <source>
        <dbReference type="ARBA" id="ARBA00022840"/>
    </source>
</evidence>
<keyword evidence="4 9" id="KW-0808">Transferase</keyword>
<feature type="site" description="Transition state stabilizer" evidence="9">
    <location>
        <position position="38"/>
    </location>
</feature>
<evidence type="ECO:0000256" key="5">
    <source>
        <dbReference type="ARBA" id="ARBA00022741"/>
    </source>
</evidence>
<evidence type="ECO:0000256" key="1">
    <source>
        <dbReference type="ARBA" id="ARBA00004828"/>
    </source>
</evidence>
<feature type="binding site" evidence="9">
    <location>
        <begin position="73"/>
        <end position="74"/>
    </location>
    <ligand>
        <name>substrate</name>
    </ligand>
</feature>